<proteinExistence type="predicted"/>
<name>A0A5N7BR31_PETAA</name>
<accession>A0A5N7BR31</accession>
<dbReference type="Proteomes" id="UP000326877">
    <property type="component" value="Unassembled WGS sequence"/>
</dbReference>
<dbReference type="AlphaFoldDB" id="A0A5N7BR31"/>
<organism evidence="2">
    <name type="scientific">Petromyces alliaceus</name>
    <name type="common">Aspergillus alliaceus</name>
    <dbReference type="NCBI Taxonomy" id="209559"/>
    <lineage>
        <taxon>Eukaryota</taxon>
        <taxon>Fungi</taxon>
        <taxon>Dikarya</taxon>
        <taxon>Ascomycota</taxon>
        <taxon>Pezizomycotina</taxon>
        <taxon>Eurotiomycetes</taxon>
        <taxon>Eurotiomycetidae</taxon>
        <taxon>Eurotiales</taxon>
        <taxon>Aspergillaceae</taxon>
        <taxon>Aspergillus</taxon>
        <taxon>Aspergillus subgen. Circumdati</taxon>
    </lineage>
</organism>
<evidence type="ECO:0008006" key="3">
    <source>
        <dbReference type="Google" id="ProtNLM"/>
    </source>
</evidence>
<feature type="compositionally biased region" description="Basic and acidic residues" evidence="1">
    <location>
        <begin position="23"/>
        <end position="39"/>
    </location>
</feature>
<evidence type="ECO:0000313" key="2">
    <source>
        <dbReference type="EMBL" id="KAE8384270.1"/>
    </source>
</evidence>
<dbReference type="OrthoDB" id="5587322at2759"/>
<dbReference type="EMBL" id="ML735385">
    <property type="protein sequence ID" value="KAE8384270.1"/>
    <property type="molecule type" value="Genomic_DNA"/>
</dbReference>
<protein>
    <recommendedName>
        <fullName evidence="3">CsbD-like domain-containing protein</fullName>
    </recommendedName>
</protein>
<gene>
    <name evidence="2" type="ORF">BDV23DRAFT_167145</name>
</gene>
<reference evidence="2" key="1">
    <citation type="submission" date="2019-04" db="EMBL/GenBank/DDBJ databases">
        <title>Friends and foes A comparative genomics studyof 23 Aspergillus species from section Flavi.</title>
        <authorList>
            <consortium name="DOE Joint Genome Institute"/>
            <person name="Kjaerbolling I."/>
            <person name="Vesth T."/>
            <person name="Frisvad J.C."/>
            <person name="Nybo J.L."/>
            <person name="Theobald S."/>
            <person name="Kildgaard S."/>
            <person name="Isbrandt T."/>
            <person name="Kuo A."/>
            <person name="Sato A."/>
            <person name="Lyhne E.K."/>
            <person name="Kogle M.E."/>
            <person name="Wiebenga A."/>
            <person name="Kun R.S."/>
            <person name="Lubbers R.J."/>
            <person name="Makela M.R."/>
            <person name="Barry K."/>
            <person name="Chovatia M."/>
            <person name="Clum A."/>
            <person name="Daum C."/>
            <person name="Haridas S."/>
            <person name="He G."/>
            <person name="LaButti K."/>
            <person name="Lipzen A."/>
            <person name="Mondo S."/>
            <person name="Riley R."/>
            <person name="Salamov A."/>
            <person name="Simmons B.A."/>
            <person name="Magnuson J.K."/>
            <person name="Henrissat B."/>
            <person name="Mortensen U.H."/>
            <person name="Larsen T.O."/>
            <person name="Devries R.P."/>
            <person name="Grigoriev I.V."/>
            <person name="Machida M."/>
            <person name="Baker S.E."/>
            <person name="Andersen M.R."/>
        </authorList>
    </citation>
    <scope>NUCLEOTIDE SEQUENCE [LARGE SCALE GENOMIC DNA]</scope>
    <source>
        <strain evidence="2">IBT 14317</strain>
    </source>
</reference>
<sequence>MEHAGDRIKENLEYAKGQAKDAFGKVFHQESRPNDESLAKGDQPMLSKTGEAQQAKSDVKEAMSK</sequence>
<evidence type="ECO:0000256" key="1">
    <source>
        <dbReference type="SAM" id="MobiDB-lite"/>
    </source>
</evidence>
<feature type="region of interest" description="Disordered" evidence="1">
    <location>
        <begin position="23"/>
        <end position="65"/>
    </location>
</feature>